<name>A0A7X6RNM7_9ACTN</name>
<dbReference type="PROSITE" id="PS50931">
    <property type="entry name" value="HTH_LYSR"/>
    <property type="match status" value="1"/>
</dbReference>
<dbReference type="SUPFAM" id="SSF46785">
    <property type="entry name" value="Winged helix' DNA-binding domain"/>
    <property type="match status" value="1"/>
</dbReference>
<dbReference type="AlphaFoldDB" id="A0A7X6RNM7"/>
<dbReference type="InterPro" id="IPR000847">
    <property type="entry name" value="LysR_HTH_N"/>
</dbReference>
<protein>
    <submittedName>
        <fullName evidence="6">LysR family transcriptional regulator</fullName>
    </submittedName>
</protein>
<dbReference type="GO" id="GO:0003700">
    <property type="term" value="F:DNA-binding transcription factor activity"/>
    <property type="evidence" value="ECO:0007669"/>
    <property type="project" value="InterPro"/>
</dbReference>
<keyword evidence="2" id="KW-0805">Transcription regulation</keyword>
<feature type="domain" description="HTH lysR-type" evidence="5">
    <location>
        <begin position="20"/>
        <end position="64"/>
    </location>
</feature>
<proteinExistence type="inferred from homology"/>
<sequence>MSMPLYADPTDIALIQGIRDRGSIAAAARSMPLSPAAAARRLTRLENHIGGPLVNRGSRTTTLTPLGKRYARWGAEVRALWDSLPDHPDDPGTDTVYVAVLGAALGPNGGAILEEVRHRYPSVRLVEMPVTARTIGDPIAGGADIVFGQLLGDEERELGWETRVTGEWDRAVVVPAWSDYADADRLAPTEVDGPWLYSPAGDRRHAKWMDDTPVAEAPRDIVVDTPWRVAGAVEISGRPGLHTMMAAPYMRTPGTAWVPLQGQGRGVKIGVGIRAGDTRAVVRSAFDLAGMCHGAANLDDLDA</sequence>
<dbReference type="PANTHER" id="PTHR30346">
    <property type="entry name" value="TRANSCRIPTIONAL DUAL REGULATOR HCAR-RELATED"/>
    <property type="match status" value="1"/>
</dbReference>
<evidence type="ECO:0000259" key="5">
    <source>
        <dbReference type="PROSITE" id="PS50931"/>
    </source>
</evidence>
<keyword evidence="4" id="KW-0804">Transcription</keyword>
<evidence type="ECO:0000313" key="6">
    <source>
        <dbReference type="EMBL" id="NKY96698.1"/>
    </source>
</evidence>
<dbReference type="InterPro" id="IPR036388">
    <property type="entry name" value="WH-like_DNA-bd_sf"/>
</dbReference>
<dbReference type="Pfam" id="PF00126">
    <property type="entry name" value="HTH_1"/>
    <property type="match status" value="1"/>
</dbReference>
<reference evidence="6 7" key="1">
    <citation type="submission" date="2020-04" db="EMBL/GenBank/DDBJ databases">
        <title>MicrobeNet Type strains.</title>
        <authorList>
            <person name="Nicholson A.C."/>
        </authorList>
    </citation>
    <scope>NUCLEOTIDE SEQUENCE [LARGE SCALE GENOMIC DNA]</scope>
    <source>
        <strain evidence="6 7">ATCC 23612</strain>
    </source>
</reference>
<evidence type="ECO:0000313" key="7">
    <source>
        <dbReference type="Proteomes" id="UP000553209"/>
    </source>
</evidence>
<evidence type="ECO:0000256" key="1">
    <source>
        <dbReference type="ARBA" id="ARBA00009437"/>
    </source>
</evidence>
<evidence type="ECO:0000256" key="2">
    <source>
        <dbReference type="ARBA" id="ARBA00023015"/>
    </source>
</evidence>
<accession>A0A7X6RNM7</accession>
<dbReference type="GO" id="GO:0003677">
    <property type="term" value="F:DNA binding"/>
    <property type="evidence" value="ECO:0007669"/>
    <property type="project" value="UniProtKB-KW"/>
</dbReference>
<evidence type="ECO:0000256" key="3">
    <source>
        <dbReference type="ARBA" id="ARBA00023125"/>
    </source>
</evidence>
<keyword evidence="3" id="KW-0238">DNA-binding</keyword>
<organism evidence="6 7">
    <name type="scientific">Nocardiopsis alborubida</name>
    <dbReference type="NCBI Taxonomy" id="146802"/>
    <lineage>
        <taxon>Bacteria</taxon>
        <taxon>Bacillati</taxon>
        <taxon>Actinomycetota</taxon>
        <taxon>Actinomycetes</taxon>
        <taxon>Streptosporangiales</taxon>
        <taxon>Nocardiopsidaceae</taxon>
        <taxon>Nocardiopsis</taxon>
    </lineage>
</organism>
<gene>
    <name evidence="6" type="ORF">HGB44_03275</name>
</gene>
<comment type="similarity">
    <text evidence="1">Belongs to the LysR transcriptional regulatory family.</text>
</comment>
<comment type="caution">
    <text evidence="6">The sequence shown here is derived from an EMBL/GenBank/DDBJ whole genome shotgun (WGS) entry which is preliminary data.</text>
</comment>
<keyword evidence="7" id="KW-1185">Reference proteome</keyword>
<dbReference type="EMBL" id="JAAXPG010000002">
    <property type="protein sequence ID" value="NKY96698.1"/>
    <property type="molecule type" value="Genomic_DNA"/>
</dbReference>
<evidence type="ECO:0000256" key="4">
    <source>
        <dbReference type="ARBA" id="ARBA00023163"/>
    </source>
</evidence>
<dbReference type="Proteomes" id="UP000553209">
    <property type="component" value="Unassembled WGS sequence"/>
</dbReference>
<dbReference type="Gene3D" id="1.10.10.10">
    <property type="entry name" value="Winged helix-like DNA-binding domain superfamily/Winged helix DNA-binding domain"/>
    <property type="match status" value="1"/>
</dbReference>
<dbReference type="PANTHER" id="PTHR30346:SF17">
    <property type="entry name" value="LYSR FAMILY TRANSCRIPTIONAL REGULATOR"/>
    <property type="match status" value="1"/>
</dbReference>
<dbReference type="InterPro" id="IPR036390">
    <property type="entry name" value="WH_DNA-bd_sf"/>
</dbReference>
<dbReference type="GO" id="GO:0032993">
    <property type="term" value="C:protein-DNA complex"/>
    <property type="evidence" value="ECO:0007669"/>
    <property type="project" value="TreeGrafter"/>
</dbReference>